<dbReference type="Gene3D" id="3.40.630.20">
    <property type="entry name" value="Peptidase C15, pyroglutamyl peptidase I-like"/>
    <property type="match status" value="1"/>
</dbReference>
<name>A0AA35LBQ4_9SAUR</name>
<evidence type="ECO:0000256" key="4">
    <source>
        <dbReference type="ARBA" id="ARBA00022801"/>
    </source>
</evidence>
<reference evidence="6" key="1">
    <citation type="submission" date="2022-12" db="EMBL/GenBank/DDBJ databases">
        <authorList>
            <person name="Alioto T."/>
            <person name="Alioto T."/>
            <person name="Gomez Garrido J."/>
        </authorList>
    </citation>
    <scope>NUCLEOTIDE SEQUENCE</scope>
</reference>
<evidence type="ECO:0000256" key="1">
    <source>
        <dbReference type="ARBA" id="ARBA00006641"/>
    </source>
</evidence>
<proteinExistence type="inferred from homology"/>
<dbReference type="CDD" id="cd00501">
    <property type="entry name" value="Peptidase_C15"/>
    <property type="match status" value="1"/>
</dbReference>
<evidence type="ECO:0000256" key="5">
    <source>
        <dbReference type="ARBA" id="ARBA00022807"/>
    </source>
</evidence>
<evidence type="ECO:0000256" key="2">
    <source>
        <dbReference type="ARBA" id="ARBA00022490"/>
    </source>
</evidence>
<dbReference type="Pfam" id="PF01470">
    <property type="entry name" value="Peptidase_C15"/>
    <property type="match status" value="1"/>
</dbReference>
<keyword evidence="2" id="KW-0963">Cytoplasm</keyword>
<organism evidence="6 7">
    <name type="scientific">Podarcis lilfordi</name>
    <name type="common">Lilford's wall lizard</name>
    <dbReference type="NCBI Taxonomy" id="74358"/>
    <lineage>
        <taxon>Eukaryota</taxon>
        <taxon>Metazoa</taxon>
        <taxon>Chordata</taxon>
        <taxon>Craniata</taxon>
        <taxon>Vertebrata</taxon>
        <taxon>Euteleostomi</taxon>
        <taxon>Lepidosauria</taxon>
        <taxon>Squamata</taxon>
        <taxon>Bifurcata</taxon>
        <taxon>Unidentata</taxon>
        <taxon>Episquamata</taxon>
        <taxon>Laterata</taxon>
        <taxon>Lacertibaenia</taxon>
        <taxon>Lacertidae</taxon>
        <taxon>Podarcis</taxon>
    </lineage>
</organism>
<comment type="similarity">
    <text evidence="1">Belongs to the peptidase C15 family.</text>
</comment>
<sequence>MKWDLVKMAKKNYHLVPSSSLEAISQTNCSFWNVFKGFGPFRQHLVNSSWEAAKELARIGLGSDVDLHIMELPVAYKKAREIVCQAWATLQPQVMIHIGLVSTSKAIIILEQCGKNKGYKEKDACGFCPEKGCCVLEGPERIDSTINLKCVWKNVQVEGMDVIFSRDAGRYVCDYIYYTSLYYGNGRAAFIHVPPLSQWVTAELLGRALQTVILEILKQCKQGIM</sequence>
<keyword evidence="4" id="KW-0378">Hydrolase</keyword>
<dbReference type="PANTHER" id="PTHR23402">
    <property type="entry name" value="PROTEASE FAMILY C15 PYROGLUTAMYL-PEPTIDASE I-RELATED"/>
    <property type="match status" value="1"/>
</dbReference>
<dbReference type="GO" id="GO:0016920">
    <property type="term" value="F:pyroglutamyl-peptidase activity"/>
    <property type="evidence" value="ECO:0007669"/>
    <property type="project" value="InterPro"/>
</dbReference>
<dbReference type="AlphaFoldDB" id="A0AA35LBQ4"/>
<evidence type="ECO:0000313" key="7">
    <source>
        <dbReference type="Proteomes" id="UP001178461"/>
    </source>
</evidence>
<dbReference type="PRINTS" id="PR00706">
    <property type="entry name" value="PYROGLUPTASE"/>
</dbReference>
<dbReference type="InterPro" id="IPR016125">
    <property type="entry name" value="Peptidase_C15-like"/>
</dbReference>
<evidence type="ECO:0000313" key="6">
    <source>
        <dbReference type="EMBL" id="CAI5792704.1"/>
    </source>
</evidence>
<keyword evidence="3" id="KW-0645">Protease</keyword>
<gene>
    <name evidence="6" type="ORF">PODLI_1B034103</name>
</gene>
<dbReference type="InterPro" id="IPR000816">
    <property type="entry name" value="Peptidase_C15"/>
</dbReference>
<dbReference type="PANTHER" id="PTHR23402:SF15">
    <property type="entry name" value="PYROGLUTAMYL-PEPTIDASE 1-LIKE PROTEIN"/>
    <property type="match status" value="1"/>
</dbReference>
<dbReference type="Proteomes" id="UP001178461">
    <property type="component" value="Chromosome 14"/>
</dbReference>
<protein>
    <submittedName>
        <fullName evidence="6">Pyroglutamyl-peptidase 1</fullName>
    </submittedName>
</protein>
<dbReference type="PIRSF" id="PIRSF015592">
    <property type="entry name" value="Prld-crbxl_pptds"/>
    <property type="match status" value="1"/>
</dbReference>
<dbReference type="SUPFAM" id="SSF53182">
    <property type="entry name" value="Pyrrolidone carboxyl peptidase (pyroglutamate aminopeptidase)"/>
    <property type="match status" value="1"/>
</dbReference>
<dbReference type="EMBL" id="OX395139">
    <property type="protein sequence ID" value="CAI5792704.1"/>
    <property type="molecule type" value="Genomic_DNA"/>
</dbReference>
<dbReference type="InterPro" id="IPR036440">
    <property type="entry name" value="Peptidase_C15-like_sf"/>
</dbReference>
<dbReference type="GO" id="GO:0006508">
    <property type="term" value="P:proteolysis"/>
    <property type="evidence" value="ECO:0007669"/>
    <property type="project" value="UniProtKB-KW"/>
</dbReference>
<evidence type="ECO:0000256" key="3">
    <source>
        <dbReference type="ARBA" id="ARBA00022670"/>
    </source>
</evidence>
<accession>A0AA35LBQ4</accession>
<keyword evidence="5" id="KW-0788">Thiol protease</keyword>
<dbReference type="GO" id="GO:0005829">
    <property type="term" value="C:cytosol"/>
    <property type="evidence" value="ECO:0007669"/>
    <property type="project" value="InterPro"/>
</dbReference>
<keyword evidence="7" id="KW-1185">Reference proteome</keyword>